<feature type="binding site" evidence="7">
    <location>
        <position position="86"/>
    </location>
    <ligand>
        <name>Mg(2+)</name>
        <dbReference type="ChEBI" id="CHEBI:18420"/>
        <label>1</label>
        <note>catalytic</note>
    </ligand>
</feature>
<dbReference type="InterPro" id="IPR022337">
    <property type="entry name" value="Inositol_monophosphatase_SuhB"/>
</dbReference>
<reference evidence="9 10" key="1">
    <citation type="journal article" date="2018" name="Sci. Adv.">
        <title>Multi-heme cytochromes provide a pathway for survival in energy-limited environments.</title>
        <authorList>
            <person name="Deng X."/>
            <person name="Dohmae N."/>
            <person name="Nealson K.H."/>
            <person name="Hashimoto K."/>
            <person name="Okamoto A."/>
        </authorList>
    </citation>
    <scope>NUCLEOTIDE SEQUENCE [LARGE SCALE GENOMIC DNA]</scope>
    <source>
        <strain evidence="9 10">IS5</strain>
    </source>
</reference>
<keyword evidence="4 7" id="KW-0479">Metal-binding</keyword>
<dbReference type="InterPro" id="IPR033942">
    <property type="entry name" value="IMPase"/>
</dbReference>
<name>A0A2Z6AWW6_9BACT</name>
<evidence type="ECO:0000256" key="4">
    <source>
        <dbReference type="ARBA" id="ARBA00022723"/>
    </source>
</evidence>
<evidence type="ECO:0000256" key="8">
    <source>
        <dbReference type="RuleBase" id="RU364068"/>
    </source>
</evidence>
<dbReference type="InterPro" id="IPR020583">
    <property type="entry name" value="Inositol_monoP_metal-BS"/>
</dbReference>
<evidence type="ECO:0000256" key="1">
    <source>
        <dbReference type="ARBA" id="ARBA00001033"/>
    </source>
</evidence>
<dbReference type="AlphaFoldDB" id="A0A2Z6AWW6"/>
<keyword evidence="5 8" id="KW-0378">Hydrolase</keyword>
<evidence type="ECO:0000256" key="3">
    <source>
        <dbReference type="ARBA" id="ARBA00009759"/>
    </source>
</evidence>
<dbReference type="InterPro" id="IPR000760">
    <property type="entry name" value="Inositol_monophosphatase-like"/>
</dbReference>
<dbReference type="Pfam" id="PF00459">
    <property type="entry name" value="Inositol_P"/>
    <property type="match status" value="1"/>
</dbReference>
<dbReference type="OrthoDB" id="9785695at2"/>
<feature type="binding site" evidence="7">
    <location>
        <position position="70"/>
    </location>
    <ligand>
        <name>Mg(2+)</name>
        <dbReference type="ChEBI" id="CHEBI:18420"/>
        <label>1</label>
        <note>catalytic</note>
    </ligand>
</feature>
<sequence>MSDFVTPVLLAQVLSAVAEAGELIRDARNRPKKITLKGRIDLVTETDVAVEKLLKERLAPILPDADFMAEESAESYEPGDLTWIIDPLDGTTNFAHDLPMVAISVGLWRQGSVELGVVSIPVLDETFYAVRGEGAFLNGDPIRVTATDEPVNALVATGFPYSVAEDVDQITAALSRVLPATRGVRRMGAAAVDLAYTACGRLDAFYEMHLKPWDTAAGWLLVEEAGGMVTRFDGTTPYTPGAEDILVTNGQLHSMLSQLVVGRD</sequence>
<dbReference type="CDD" id="cd01639">
    <property type="entry name" value="IMPase"/>
    <property type="match status" value="1"/>
</dbReference>
<dbReference type="EMBL" id="AP017378">
    <property type="protein sequence ID" value="BBD07646.1"/>
    <property type="molecule type" value="Genomic_DNA"/>
</dbReference>
<keyword evidence="10" id="KW-1185">Reference proteome</keyword>
<comment type="cofactor">
    <cofactor evidence="2 7 8">
        <name>Mg(2+)</name>
        <dbReference type="ChEBI" id="CHEBI:18420"/>
    </cofactor>
</comment>
<organism evidence="9 10">
    <name type="scientific">Desulfovibrio ferrophilus</name>
    <dbReference type="NCBI Taxonomy" id="241368"/>
    <lineage>
        <taxon>Bacteria</taxon>
        <taxon>Pseudomonadati</taxon>
        <taxon>Thermodesulfobacteriota</taxon>
        <taxon>Desulfovibrionia</taxon>
        <taxon>Desulfovibrionales</taxon>
        <taxon>Desulfovibrionaceae</taxon>
        <taxon>Desulfovibrio</taxon>
    </lineage>
</organism>
<protein>
    <recommendedName>
        <fullName evidence="8">Inositol-1-monophosphatase</fullName>
        <ecNumber evidence="8">3.1.3.25</ecNumber>
    </recommendedName>
</protein>
<evidence type="ECO:0000313" key="9">
    <source>
        <dbReference type="EMBL" id="BBD07646.1"/>
    </source>
</evidence>
<feature type="binding site" evidence="7">
    <location>
        <position position="89"/>
    </location>
    <ligand>
        <name>Mg(2+)</name>
        <dbReference type="ChEBI" id="CHEBI:18420"/>
        <label>1</label>
        <note>catalytic</note>
    </ligand>
</feature>
<accession>A0A2Z6AWW6</accession>
<dbReference type="GO" id="GO:0046872">
    <property type="term" value="F:metal ion binding"/>
    <property type="evidence" value="ECO:0007669"/>
    <property type="project" value="UniProtKB-KW"/>
</dbReference>
<dbReference type="InterPro" id="IPR020550">
    <property type="entry name" value="Inositol_monophosphatase_CS"/>
</dbReference>
<evidence type="ECO:0000256" key="2">
    <source>
        <dbReference type="ARBA" id="ARBA00001946"/>
    </source>
</evidence>
<dbReference type="GO" id="GO:0006020">
    <property type="term" value="P:inositol metabolic process"/>
    <property type="evidence" value="ECO:0007669"/>
    <property type="project" value="TreeGrafter"/>
</dbReference>
<dbReference type="GO" id="GO:0046854">
    <property type="term" value="P:phosphatidylinositol phosphate biosynthetic process"/>
    <property type="evidence" value="ECO:0007669"/>
    <property type="project" value="InterPro"/>
</dbReference>
<proteinExistence type="inferred from homology"/>
<dbReference type="PRINTS" id="PR01959">
    <property type="entry name" value="SBIMPHPHTASE"/>
</dbReference>
<feature type="binding site" evidence="7">
    <location>
        <position position="88"/>
    </location>
    <ligand>
        <name>Mg(2+)</name>
        <dbReference type="ChEBI" id="CHEBI:18420"/>
        <label>1</label>
        <note>catalytic</note>
    </ligand>
</feature>
<gene>
    <name evidence="9" type="ORF">DFE_0920</name>
</gene>
<dbReference type="Gene3D" id="3.30.540.10">
    <property type="entry name" value="Fructose-1,6-Bisphosphatase, subunit A, domain 1"/>
    <property type="match status" value="1"/>
</dbReference>
<comment type="catalytic activity">
    <reaction evidence="1 8">
        <text>a myo-inositol phosphate + H2O = myo-inositol + phosphate</text>
        <dbReference type="Rhea" id="RHEA:24056"/>
        <dbReference type="ChEBI" id="CHEBI:15377"/>
        <dbReference type="ChEBI" id="CHEBI:17268"/>
        <dbReference type="ChEBI" id="CHEBI:43474"/>
        <dbReference type="ChEBI" id="CHEBI:84139"/>
        <dbReference type="EC" id="3.1.3.25"/>
    </reaction>
</comment>
<dbReference type="EC" id="3.1.3.25" evidence="8"/>
<dbReference type="PANTHER" id="PTHR20854">
    <property type="entry name" value="INOSITOL MONOPHOSPHATASE"/>
    <property type="match status" value="1"/>
</dbReference>
<keyword evidence="6 7" id="KW-0460">Magnesium</keyword>
<dbReference type="RefSeq" id="WP_126377081.1">
    <property type="nucleotide sequence ID" value="NZ_AP017378.1"/>
</dbReference>
<evidence type="ECO:0000256" key="6">
    <source>
        <dbReference type="ARBA" id="ARBA00022842"/>
    </source>
</evidence>
<dbReference type="Gene3D" id="3.40.190.80">
    <property type="match status" value="1"/>
</dbReference>
<evidence type="ECO:0000313" key="10">
    <source>
        <dbReference type="Proteomes" id="UP000269883"/>
    </source>
</evidence>
<dbReference type="FunFam" id="3.30.540.10:FF:000003">
    <property type="entry name" value="Inositol-1-monophosphatase"/>
    <property type="match status" value="1"/>
</dbReference>
<evidence type="ECO:0000256" key="5">
    <source>
        <dbReference type="ARBA" id="ARBA00022801"/>
    </source>
</evidence>
<evidence type="ECO:0000256" key="7">
    <source>
        <dbReference type="PIRSR" id="PIRSR600760-2"/>
    </source>
</evidence>
<dbReference type="GO" id="GO:0008934">
    <property type="term" value="F:inositol monophosphate 1-phosphatase activity"/>
    <property type="evidence" value="ECO:0007669"/>
    <property type="project" value="InterPro"/>
</dbReference>
<dbReference type="PRINTS" id="PR00377">
    <property type="entry name" value="IMPHPHTASES"/>
</dbReference>
<feature type="binding site" evidence="7">
    <location>
        <position position="214"/>
    </location>
    <ligand>
        <name>Mg(2+)</name>
        <dbReference type="ChEBI" id="CHEBI:18420"/>
        <label>1</label>
        <note>catalytic</note>
    </ligand>
</feature>
<dbReference type="PROSITE" id="PS00630">
    <property type="entry name" value="IMP_2"/>
    <property type="match status" value="1"/>
</dbReference>
<dbReference type="Proteomes" id="UP000269883">
    <property type="component" value="Chromosome"/>
</dbReference>
<dbReference type="PROSITE" id="PS00629">
    <property type="entry name" value="IMP_1"/>
    <property type="match status" value="1"/>
</dbReference>
<dbReference type="SUPFAM" id="SSF56655">
    <property type="entry name" value="Carbohydrate phosphatase"/>
    <property type="match status" value="1"/>
</dbReference>
<dbReference type="GO" id="GO:0007165">
    <property type="term" value="P:signal transduction"/>
    <property type="evidence" value="ECO:0007669"/>
    <property type="project" value="TreeGrafter"/>
</dbReference>
<comment type="similarity">
    <text evidence="3 8">Belongs to the inositol monophosphatase superfamily.</text>
</comment>
<dbReference type="PANTHER" id="PTHR20854:SF4">
    <property type="entry name" value="INOSITOL-1-MONOPHOSPHATASE-RELATED"/>
    <property type="match status" value="1"/>
</dbReference>
<dbReference type="KEGG" id="dfl:DFE_0920"/>